<comment type="similarity">
    <text evidence="1 7">Belongs to the N(4)/N(6)-methyltransferase family.</text>
</comment>
<dbReference type="PROSITE" id="PS00092">
    <property type="entry name" value="N6_MTASE"/>
    <property type="match status" value="1"/>
</dbReference>
<evidence type="ECO:0000313" key="11">
    <source>
        <dbReference type="EMBL" id="PPJ76015.1"/>
    </source>
</evidence>
<organism evidence="10 12">
    <name type="scientific">Staphylococcus haemolyticus</name>
    <dbReference type="NCBI Taxonomy" id="1283"/>
    <lineage>
        <taxon>Bacteria</taxon>
        <taxon>Bacillati</taxon>
        <taxon>Bacillota</taxon>
        <taxon>Bacilli</taxon>
        <taxon>Bacillales</taxon>
        <taxon>Staphylococcaceae</taxon>
        <taxon>Staphylococcus</taxon>
    </lineage>
</organism>
<dbReference type="AlphaFoldDB" id="A0A2J9X0S8"/>
<protein>
    <recommendedName>
        <fullName evidence="2 7">Site-specific DNA-methyltransferase (adenine-specific)</fullName>
        <ecNumber evidence="2 7">2.1.1.72</ecNumber>
    </recommendedName>
</protein>
<dbReference type="GO" id="GO:1904047">
    <property type="term" value="F:S-adenosyl-L-methionine binding"/>
    <property type="evidence" value="ECO:0007669"/>
    <property type="project" value="TreeGrafter"/>
</dbReference>
<reference evidence="10 12" key="2">
    <citation type="submission" date="2017-12" db="EMBL/GenBank/DDBJ databases">
        <title>FDA dAtabase for Regulatory Grade micrObial Sequences (FDA-ARGOS): Supporting development and validation of Infectious Disease Dx tests.</title>
        <authorList>
            <person name="Hoffmann M."/>
            <person name="Allard M."/>
            <person name="Evans P."/>
            <person name="Brown E."/>
            <person name="Tallon L."/>
            <person name="Sadzewicz L."/>
            <person name="Sengamalay N."/>
            <person name="Ott S."/>
            <person name="Godinez A."/>
            <person name="Nagaraj S."/>
            <person name="Vavikolanu K."/>
            <person name="Aluvathingal J."/>
            <person name="Nadendla S."/>
            <person name="Sichtig H."/>
        </authorList>
    </citation>
    <scope>NUCLEOTIDE SEQUENCE [LARGE SCALE GENOMIC DNA]</scope>
    <source>
        <strain evidence="10 12">FDAARGOS_148</strain>
    </source>
</reference>
<accession>A0A2J9X0S8</accession>
<evidence type="ECO:0000256" key="1">
    <source>
        <dbReference type="ARBA" id="ARBA00006594"/>
    </source>
</evidence>
<dbReference type="InterPro" id="IPR029063">
    <property type="entry name" value="SAM-dependent_MTases_sf"/>
</dbReference>
<dbReference type="Gene3D" id="3.40.50.150">
    <property type="entry name" value="Vaccinia Virus protein VP39"/>
    <property type="match status" value="1"/>
</dbReference>
<comment type="caution">
    <text evidence="10">The sequence shown here is derived from an EMBL/GenBank/DDBJ whole genome shotgun (WGS) entry which is preliminary data.</text>
</comment>
<dbReference type="Proteomes" id="UP000238153">
    <property type="component" value="Unassembled WGS sequence"/>
</dbReference>
<reference evidence="11 13" key="1">
    <citation type="submission" date="2017-11" db="EMBL/GenBank/DDBJ databases">
        <authorList>
            <person name="Founou R.C."/>
            <person name="Founou L."/>
            <person name="Allam M."/>
            <person name="Ismail A."/>
            <person name="Essack S.Y."/>
        </authorList>
    </citation>
    <scope>NUCLEOTIDE SEQUENCE [LARGE SCALE GENOMIC DNA]</scope>
    <source>
        <strain evidence="11 13">G811N2B1</strain>
    </source>
</reference>
<proteinExistence type="inferred from homology"/>
<evidence type="ECO:0000256" key="7">
    <source>
        <dbReference type="RuleBase" id="RU361257"/>
    </source>
</evidence>
<dbReference type="GO" id="GO:0032259">
    <property type="term" value="P:methylation"/>
    <property type="evidence" value="ECO:0007669"/>
    <property type="project" value="UniProtKB-KW"/>
</dbReference>
<dbReference type="EMBL" id="LORN02000006">
    <property type="protein sequence ID" value="PNN29933.1"/>
    <property type="molecule type" value="Genomic_DNA"/>
</dbReference>
<dbReference type="NCBIfam" id="TIGR00571">
    <property type="entry name" value="dam"/>
    <property type="match status" value="1"/>
</dbReference>
<evidence type="ECO:0000256" key="3">
    <source>
        <dbReference type="ARBA" id="ARBA00022603"/>
    </source>
</evidence>
<evidence type="ECO:0000256" key="2">
    <source>
        <dbReference type="ARBA" id="ARBA00011900"/>
    </source>
</evidence>
<keyword evidence="3 7" id="KW-0489">Methyltransferase</keyword>
<dbReference type="Pfam" id="PF23871">
    <property type="entry name" value="DUF7226"/>
    <property type="match status" value="1"/>
</dbReference>
<dbReference type="SUPFAM" id="SSF53335">
    <property type="entry name" value="S-adenosyl-L-methionine-dependent methyltransferases"/>
    <property type="match status" value="1"/>
</dbReference>
<evidence type="ECO:0000256" key="4">
    <source>
        <dbReference type="ARBA" id="ARBA00022679"/>
    </source>
</evidence>
<dbReference type="EMBL" id="PGWX01000235">
    <property type="protein sequence ID" value="PPJ76015.1"/>
    <property type="molecule type" value="Genomic_DNA"/>
</dbReference>
<dbReference type="Proteomes" id="UP000053523">
    <property type="component" value="Unassembled WGS sequence"/>
</dbReference>
<sequence length="511" mass="59915">MIFLDESSINWEELIEVEDITHEELAESIKVEINENQSTKNMAIKNIAKDFDFGEKIEVELFENIVENIYTIKENVNFKFPQANNINIAVLALEIIINEMTPNNNGVTKDDIAELLGFTERQGSYYGDLLVYLGFLSKDNSKYYPTKLSKEYKQETNRKERNIIILKSMVKHKSIKEYFLLFHTNLYVNKSKLKDNLYEILKRDPLMSSFSESTIKRRGSTVEAMATWSNKIIETKPKPFVKWAGGKQRVLPLLLEYLPDPDSYDKYIEPFAGGAAMFYHLQQKHSILNDYNKELINTYQQIKTNVAQVEQALNEYENTEEKFYEIRNMDRNPINFMFLNDSERAARFIFLNKTCFNGLYRVNKNGEFNTPYGHNPNAMFKIFDLLKVNSKLYNKLNTEFYNGDYKDVLKFANNKTFVYFDPPYDPISKTSNFTSYTDSGFDQDEQIRLKKSIDELTERGVKIMLSNSDTEFIKNLYSQDIYNIYKIEVYRNIASKNESRKVVSEVVITNY</sequence>
<evidence type="ECO:0000256" key="5">
    <source>
        <dbReference type="ARBA" id="ARBA00022691"/>
    </source>
</evidence>
<feature type="domain" description="DUF7226" evidence="9">
    <location>
        <begin position="104"/>
        <end position="231"/>
    </location>
</feature>
<feature type="coiled-coil region" evidence="8">
    <location>
        <begin position="292"/>
        <end position="329"/>
    </location>
</feature>
<dbReference type="REBASE" id="629067">
    <property type="entry name" value="M.Sha148I"/>
</dbReference>
<dbReference type="RefSeq" id="WP_080047649.1">
    <property type="nucleotide sequence ID" value="NZ_CUCT01000017.1"/>
</dbReference>
<evidence type="ECO:0000256" key="6">
    <source>
        <dbReference type="ARBA" id="ARBA00047942"/>
    </source>
</evidence>
<dbReference type="PRINTS" id="PR00505">
    <property type="entry name" value="D12N6MTFRASE"/>
</dbReference>
<dbReference type="InterPro" id="IPR023095">
    <property type="entry name" value="Ade_MeTrfase_dom_2"/>
</dbReference>
<dbReference type="GO" id="GO:0006298">
    <property type="term" value="P:mismatch repair"/>
    <property type="evidence" value="ECO:0007669"/>
    <property type="project" value="TreeGrafter"/>
</dbReference>
<dbReference type="EC" id="2.1.1.72" evidence="2 7"/>
<dbReference type="GO" id="GO:0009307">
    <property type="term" value="P:DNA restriction-modification system"/>
    <property type="evidence" value="ECO:0007669"/>
    <property type="project" value="InterPro"/>
</dbReference>
<dbReference type="InterPro" id="IPR012327">
    <property type="entry name" value="MeTrfase_D12"/>
</dbReference>
<dbReference type="Gene3D" id="1.10.1020.10">
    <property type="entry name" value="Adenine-specific Methyltransferase, Domain 2"/>
    <property type="match status" value="1"/>
</dbReference>
<evidence type="ECO:0000259" key="9">
    <source>
        <dbReference type="Pfam" id="PF23871"/>
    </source>
</evidence>
<evidence type="ECO:0000256" key="8">
    <source>
        <dbReference type="SAM" id="Coils"/>
    </source>
</evidence>
<keyword evidence="8" id="KW-0175">Coiled coil</keyword>
<comment type="catalytic activity">
    <reaction evidence="6 7">
        <text>a 2'-deoxyadenosine in DNA + S-adenosyl-L-methionine = an N(6)-methyl-2'-deoxyadenosine in DNA + S-adenosyl-L-homocysteine + H(+)</text>
        <dbReference type="Rhea" id="RHEA:15197"/>
        <dbReference type="Rhea" id="RHEA-COMP:12418"/>
        <dbReference type="Rhea" id="RHEA-COMP:12419"/>
        <dbReference type="ChEBI" id="CHEBI:15378"/>
        <dbReference type="ChEBI" id="CHEBI:57856"/>
        <dbReference type="ChEBI" id="CHEBI:59789"/>
        <dbReference type="ChEBI" id="CHEBI:90615"/>
        <dbReference type="ChEBI" id="CHEBI:90616"/>
        <dbReference type="EC" id="2.1.1.72"/>
    </reaction>
</comment>
<evidence type="ECO:0000313" key="12">
    <source>
        <dbReference type="Proteomes" id="UP000053523"/>
    </source>
</evidence>
<keyword evidence="5 7" id="KW-0949">S-adenosyl-L-methionine</keyword>
<gene>
    <name evidence="10" type="ORF">AL503_001180</name>
    <name evidence="11" type="ORF">CV019_04265</name>
</gene>
<dbReference type="GO" id="GO:0009007">
    <property type="term" value="F:site-specific DNA-methyltransferase (adenine-specific) activity"/>
    <property type="evidence" value="ECO:0007669"/>
    <property type="project" value="UniProtKB-UniRule"/>
</dbReference>
<dbReference type="PANTHER" id="PTHR30481">
    <property type="entry name" value="DNA ADENINE METHYLASE"/>
    <property type="match status" value="1"/>
</dbReference>
<keyword evidence="4 7" id="KW-0808">Transferase</keyword>
<name>A0A2J9X0S8_STAHA</name>
<dbReference type="GO" id="GO:0043565">
    <property type="term" value="F:sequence-specific DNA binding"/>
    <property type="evidence" value="ECO:0007669"/>
    <property type="project" value="TreeGrafter"/>
</dbReference>
<evidence type="ECO:0000313" key="10">
    <source>
        <dbReference type="EMBL" id="PNN29933.1"/>
    </source>
</evidence>
<dbReference type="InterPro" id="IPR002052">
    <property type="entry name" value="DNA_methylase_N6_adenine_CS"/>
</dbReference>
<dbReference type="PANTHER" id="PTHR30481:SF3">
    <property type="entry name" value="DNA ADENINE METHYLASE"/>
    <property type="match status" value="1"/>
</dbReference>
<evidence type="ECO:0000313" key="13">
    <source>
        <dbReference type="Proteomes" id="UP000238153"/>
    </source>
</evidence>
<dbReference type="InterPro" id="IPR055650">
    <property type="entry name" value="DUF7226"/>
</dbReference>
<dbReference type="Pfam" id="PF02086">
    <property type="entry name" value="MethyltransfD12"/>
    <property type="match status" value="1"/>
</dbReference>